<evidence type="ECO:0000256" key="5">
    <source>
        <dbReference type="SAM" id="Phobius"/>
    </source>
</evidence>
<evidence type="ECO:0000256" key="1">
    <source>
        <dbReference type="ARBA" id="ARBA00004141"/>
    </source>
</evidence>
<dbReference type="GO" id="GO:0005886">
    <property type="term" value="C:plasma membrane"/>
    <property type="evidence" value="ECO:0007669"/>
    <property type="project" value="TreeGrafter"/>
</dbReference>
<feature type="transmembrane region" description="Helical" evidence="5">
    <location>
        <begin position="58"/>
        <end position="82"/>
    </location>
</feature>
<feature type="transmembrane region" description="Helical" evidence="5">
    <location>
        <begin position="470"/>
        <end position="490"/>
    </location>
</feature>
<dbReference type="InterPro" id="IPR001898">
    <property type="entry name" value="SLC13A/DASS"/>
</dbReference>
<dbReference type="AlphaFoldDB" id="A0A2U1CTM6"/>
<keyword evidence="4 5" id="KW-0472">Membrane</keyword>
<protein>
    <submittedName>
        <fullName evidence="6">Sodium-dependent dicarboxylate transporter 2/3/5</fullName>
    </submittedName>
</protein>
<comment type="subcellular location">
    <subcellularLocation>
        <location evidence="1">Membrane</location>
        <topology evidence="1">Multi-pass membrane protein</topology>
    </subcellularLocation>
</comment>
<name>A0A2U1CTM6_9GAMM</name>
<dbReference type="Pfam" id="PF00939">
    <property type="entry name" value="Na_sulph_symp"/>
    <property type="match status" value="1"/>
</dbReference>
<dbReference type="PANTHER" id="PTHR10283:SF82">
    <property type="entry name" value="SOLUTE CARRIER FAMILY 13 MEMBER 2"/>
    <property type="match status" value="1"/>
</dbReference>
<keyword evidence="2 5" id="KW-0812">Transmembrane</keyword>
<evidence type="ECO:0000256" key="4">
    <source>
        <dbReference type="ARBA" id="ARBA00023136"/>
    </source>
</evidence>
<evidence type="ECO:0000256" key="2">
    <source>
        <dbReference type="ARBA" id="ARBA00022692"/>
    </source>
</evidence>
<sequence length="492" mass="52293">MSSLPDRLRQHLRDIISLRPQVGLVLGPVAFLTMLWMPTPQGLSDSAWQVLALTLLMASWWVTEAAPLAVTALLPITLLPLLGIQGIQQAAAPYANPLIFLFLGGFIIAGAIQRWDLHRRLSLLVLSLSGTRPDRVVAGFMIATAILSMWVSNTATSALMVPIGLSVLKLLHRDDDTHRDNLSLCLLLGIALGANIGGMATLIGTPPNALLAGYLRSNHDITIGFGQWMLFALPLSIVLLALAWHLLTRHIYPIAHHPIDGLSALIHEQRQSLGRMSRPERLVVTVFTGVALTWLTRPLLLNLWPGLGLTDAGIAILGAVALFVIPIRWRPLTAAMDWEATKSIPWGVLLLVGGGLSLGNAIESSGLATAIAAALHGMTGWHFTLVIAVVVATIMGLSHVTSNTATTATMLPIAASLAVDLNLAVPLLCVPVALAASSAYMLPVATPPNAIIFSSQLITVPQMVRAGASISPAALLLITVWTLLFTPLLAGQ</sequence>
<evidence type="ECO:0000313" key="7">
    <source>
        <dbReference type="Proteomes" id="UP000245887"/>
    </source>
</evidence>
<feature type="transmembrane region" description="Helical" evidence="5">
    <location>
        <begin position="225"/>
        <end position="247"/>
    </location>
</feature>
<dbReference type="PANTHER" id="PTHR10283">
    <property type="entry name" value="SOLUTE CARRIER FAMILY 13 MEMBER"/>
    <property type="match status" value="1"/>
</dbReference>
<proteinExistence type="predicted"/>
<feature type="transmembrane region" description="Helical" evidence="5">
    <location>
        <begin position="381"/>
        <end position="400"/>
    </location>
</feature>
<evidence type="ECO:0000256" key="3">
    <source>
        <dbReference type="ARBA" id="ARBA00022989"/>
    </source>
</evidence>
<keyword evidence="3 5" id="KW-1133">Transmembrane helix</keyword>
<dbReference type="GO" id="GO:0008514">
    <property type="term" value="F:organic anion transmembrane transporter activity"/>
    <property type="evidence" value="ECO:0007669"/>
    <property type="project" value="UniProtKB-ARBA"/>
</dbReference>
<feature type="transmembrane region" description="Helical" evidence="5">
    <location>
        <begin position="421"/>
        <end position="442"/>
    </location>
</feature>
<feature type="transmembrane region" description="Helical" evidence="5">
    <location>
        <begin position="348"/>
        <end position="375"/>
    </location>
</feature>
<feature type="transmembrane region" description="Helical" evidence="5">
    <location>
        <begin position="282"/>
        <end position="300"/>
    </location>
</feature>
<organism evidence="6 7">
    <name type="scientific">Tamilnaduibacter salinus</name>
    <dbReference type="NCBI Taxonomy" id="1484056"/>
    <lineage>
        <taxon>Bacteria</taxon>
        <taxon>Pseudomonadati</taxon>
        <taxon>Pseudomonadota</taxon>
        <taxon>Gammaproteobacteria</taxon>
        <taxon>Pseudomonadales</taxon>
        <taxon>Marinobacteraceae</taxon>
        <taxon>Tamilnaduibacter</taxon>
    </lineage>
</organism>
<feature type="transmembrane region" description="Helical" evidence="5">
    <location>
        <begin position="135"/>
        <end position="161"/>
    </location>
</feature>
<dbReference type="Proteomes" id="UP000245887">
    <property type="component" value="Unassembled WGS sequence"/>
</dbReference>
<reference evidence="6 7" key="1">
    <citation type="submission" date="2018-04" db="EMBL/GenBank/DDBJ databases">
        <title>Genomic Encyclopedia of Type Strains, Phase IV (KMG-IV): sequencing the most valuable type-strain genomes for metagenomic binning, comparative biology and taxonomic classification.</title>
        <authorList>
            <person name="Goeker M."/>
        </authorList>
    </citation>
    <scope>NUCLEOTIDE SEQUENCE [LARGE SCALE GENOMIC DNA]</scope>
    <source>
        <strain evidence="6 7">DSM 28688</strain>
    </source>
</reference>
<feature type="transmembrane region" description="Helical" evidence="5">
    <location>
        <begin position="94"/>
        <end position="115"/>
    </location>
</feature>
<accession>A0A2U1CTM6</accession>
<dbReference type="EMBL" id="QEKQ01000010">
    <property type="protein sequence ID" value="PVY70047.1"/>
    <property type="molecule type" value="Genomic_DNA"/>
</dbReference>
<evidence type="ECO:0000313" key="6">
    <source>
        <dbReference type="EMBL" id="PVY70047.1"/>
    </source>
</evidence>
<feature type="transmembrane region" description="Helical" evidence="5">
    <location>
        <begin position="306"/>
        <end position="327"/>
    </location>
</feature>
<dbReference type="NCBIfam" id="TIGR00785">
    <property type="entry name" value="dass"/>
    <property type="match status" value="1"/>
</dbReference>
<feature type="transmembrane region" description="Helical" evidence="5">
    <location>
        <begin position="21"/>
        <end position="38"/>
    </location>
</feature>
<feature type="transmembrane region" description="Helical" evidence="5">
    <location>
        <begin position="182"/>
        <end position="205"/>
    </location>
</feature>
<dbReference type="GO" id="GO:1905039">
    <property type="term" value="P:carboxylic acid transmembrane transport"/>
    <property type="evidence" value="ECO:0007669"/>
    <property type="project" value="UniProtKB-ARBA"/>
</dbReference>
<comment type="caution">
    <text evidence="6">The sequence shown here is derived from an EMBL/GenBank/DDBJ whole genome shotgun (WGS) entry which is preliminary data.</text>
</comment>
<gene>
    <name evidence="6" type="ORF">C8D92_11077</name>
</gene>